<feature type="compositionally biased region" description="Polar residues" evidence="1">
    <location>
        <begin position="277"/>
        <end position="293"/>
    </location>
</feature>
<dbReference type="KEGG" id="lth:KLTH0D14432g"/>
<dbReference type="FunCoup" id="C5DFE4">
    <property type="interactions" value="173"/>
</dbReference>
<evidence type="ECO:0000313" key="2">
    <source>
        <dbReference type="EMBL" id="CAR22899.1"/>
    </source>
</evidence>
<dbReference type="Proteomes" id="UP000002036">
    <property type="component" value="Chromosome D"/>
</dbReference>
<name>C5DFE4_LACTC</name>
<gene>
    <name evidence="2" type="ordered locus">KLTH0D14432g</name>
</gene>
<evidence type="ECO:0000256" key="1">
    <source>
        <dbReference type="SAM" id="MobiDB-lite"/>
    </source>
</evidence>
<dbReference type="HOGENOM" id="CLU_047290_2_0_1"/>
<dbReference type="eggNOG" id="KOG4614">
    <property type="taxonomic scope" value="Eukaryota"/>
</dbReference>
<proteinExistence type="predicted"/>
<keyword evidence="3" id="KW-1185">Reference proteome</keyword>
<protein>
    <submittedName>
        <fullName evidence="2">KLTH0D14432p</fullName>
    </submittedName>
</protein>
<evidence type="ECO:0000313" key="3">
    <source>
        <dbReference type="Proteomes" id="UP000002036"/>
    </source>
</evidence>
<dbReference type="PANTHER" id="PTHR28106">
    <property type="entry name" value="MITOCHONDRIAL ATPASE COMPLEX SUBUNIT ATP10"/>
    <property type="match status" value="1"/>
</dbReference>
<reference evidence="2 3" key="1">
    <citation type="journal article" date="2009" name="Genome Res.">
        <title>Comparative genomics of protoploid Saccharomycetaceae.</title>
        <authorList>
            <consortium name="The Genolevures Consortium"/>
            <person name="Souciet J.-L."/>
            <person name="Dujon B."/>
            <person name="Gaillardin C."/>
            <person name="Johnston M."/>
            <person name="Baret P.V."/>
            <person name="Cliften P."/>
            <person name="Sherman D.J."/>
            <person name="Weissenbach J."/>
            <person name="Westhof E."/>
            <person name="Wincker P."/>
            <person name="Jubin C."/>
            <person name="Poulain J."/>
            <person name="Barbe V."/>
            <person name="Segurens B."/>
            <person name="Artiguenave F."/>
            <person name="Anthouard V."/>
            <person name="Vacherie B."/>
            <person name="Val M.-E."/>
            <person name="Fulton R.S."/>
            <person name="Minx P."/>
            <person name="Wilson R."/>
            <person name="Durrens P."/>
            <person name="Jean G."/>
            <person name="Marck C."/>
            <person name="Martin T."/>
            <person name="Nikolski M."/>
            <person name="Rolland T."/>
            <person name="Seret M.-L."/>
            <person name="Casaregola S."/>
            <person name="Despons L."/>
            <person name="Fairhead C."/>
            <person name="Fischer G."/>
            <person name="Lafontaine I."/>
            <person name="Leh V."/>
            <person name="Lemaire M."/>
            <person name="de Montigny J."/>
            <person name="Neuveglise C."/>
            <person name="Thierry A."/>
            <person name="Blanc-Lenfle I."/>
            <person name="Bleykasten C."/>
            <person name="Diffels J."/>
            <person name="Fritsch E."/>
            <person name="Frangeul L."/>
            <person name="Goeffon A."/>
            <person name="Jauniaux N."/>
            <person name="Kachouri-Lafond R."/>
            <person name="Payen C."/>
            <person name="Potier S."/>
            <person name="Pribylova L."/>
            <person name="Ozanne C."/>
            <person name="Richard G.-F."/>
            <person name="Sacerdot C."/>
            <person name="Straub M.-L."/>
            <person name="Talla E."/>
        </authorList>
    </citation>
    <scope>NUCLEOTIDE SEQUENCE [LARGE SCALE GENOMIC DNA]</scope>
    <source>
        <strain evidence="3">ATCC 56472 / CBS 6340 / NRRL Y-8284</strain>
    </source>
</reference>
<dbReference type="InParanoid" id="C5DFE4"/>
<feature type="region of interest" description="Disordered" evidence="1">
    <location>
        <begin position="272"/>
        <end position="293"/>
    </location>
</feature>
<dbReference type="PANTHER" id="PTHR28106:SF1">
    <property type="entry name" value="MITOCHONDRIAL ATPASE COMPLEX SUBUNIT ATP10"/>
    <property type="match status" value="1"/>
</dbReference>
<dbReference type="EMBL" id="CU928168">
    <property type="protein sequence ID" value="CAR22899.1"/>
    <property type="molecule type" value="Genomic_DNA"/>
</dbReference>
<dbReference type="AlphaFoldDB" id="C5DFE4"/>
<sequence length="293" mass="33497">MKRYFSSCSRQQFLSRFQKHVANTAPKEHVVRELVRPVGLREPPSGSTKYQEGNSFRELFDDAKTNQRARELELQFSKGGLFDVYTFRKTQGKLFLSPQSFWRKDRALYFPHMHGRSLSDSKPQNVEDLMRGKISVVRIFTSAAGDELGKSYFRGDGSDYLKDESALNGPEDSVPTQIVELNLTENFLKAVFAKLAIGKLRSTVPAVRHSRYFIGDRDQLPFGLREDLQINNLYTSYVLLVDPALKIRWMGCGGADKKEYNLLWRCVRGLKKEESAGKSQPEPSANESSIRRQ</sequence>
<dbReference type="InterPro" id="IPR007849">
    <property type="entry name" value="ATP10"/>
</dbReference>
<dbReference type="RefSeq" id="XP_002553337.1">
    <property type="nucleotide sequence ID" value="XM_002553291.1"/>
</dbReference>
<dbReference type="GO" id="GO:0033615">
    <property type="term" value="P:mitochondrial proton-transporting ATP synthase complex assembly"/>
    <property type="evidence" value="ECO:0007669"/>
    <property type="project" value="TreeGrafter"/>
</dbReference>
<accession>C5DFE4</accession>
<dbReference type="STRING" id="559295.C5DFE4"/>
<organism evidence="2 3">
    <name type="scientific">Lachancea thermotolerans (strain ATCC 56472 / CBS 6340 / NRRL Y-8284)</name>
    <name type="common">Yeast</name>
    <name type="synonym">Kluyveromyces thermotolerans</name>
    <dbReference type="NCBI Taxonomy" id="559295"/>
    <lineage>
        <taxon>Eukaryota</taxon>
        <taxon>Fungi</taxon>
        <taxon>Dikarya</taxon>
        <taxon>Ascomycota</taxon>
        <taxon>Saccharomycotina</taxon>
        <taxon>Saccharomycetes</taxon>
        <taxon>Saccharomycetales</taxon>
        <taxon>Saccharomycetaceae</taxon>
        <taxon>Lachancea</taxon>
    </lineage>
</organism>
<dbReference type="OMA" id="YFPNFHG"/>
<dbReference type="Pfam" id="PF05176">
    <property type="entry name" value="ATP-synt_10"/>
    <property type="match status" value="1"/>
</dbReference>
<dbReference type="GO" id="GO:0005743">
    <property type="term" value="C:mitochondrial inner membrane"/>
    <property type="evidence" value="ECO:0007669"/>
    <property type="project" value="TreeGrafter"/>
</dbReference>
<dbReference type="OrthoDB" id="17089at2759"/>
<dbReference type="GeneID" id="8295581"/>